<dbReference type="PROSITE" id="PS50887">
    <property type="entry name" value="GGDEF"/>
    <property type="match status" value="1"/>
</dbReference>
<proteinExistence type="predicted"/>
<dbReference type="PANTHER" id="PTHR43102">
    <property type="entry name" value="SLR1143 PROTEIN"/>
    <property type="match status" value="1"/>
</dbReference>
<dbReference type="PANTHER" id="PTHR43102:SF2">
    <property type="entry name" value="GAF DOMAIN-CONTAINING PROTEIN"/>
    <property type="match status" value="1"/>
</dbReference>
<dbReference type="Proteomes" id="UP000435877">
    <property type="component" value="Unassembled WGS sequence"/>
</dbReference>
<dbReference type="CDD" id="cd01949">
    <property type="entry name" value="GGDEF"/>
    <property type="match status" value="1"/>
</dbReference>
<evidence type="ECO:0000259" key="1">
    <source>
        <dbReference type="PROSITE" id="PS50887"/>
    </source>
</evidence>
<keyword evidence="4" id="KW-1185">Reference proteome</keyword>
<dbReference type="InterPro" id="IPR043128">
    <property type="entry name" value="Rev_trsase/Diguanyl_cyclase"/>
</dbReference>
<dbReference type="Proteomes" id="UP000439591">
    <property type="component" value="Unassembled WGS sequence"/>
</dbReference>
<dbReference type="SMART" id="SM00065">
    <property type="entry name" value="GAF"/>
    <property type="match status" value="1"/>
</dbReference>
<dbReference type="InterPro" id="IPR029016">
    <property type="entry name" value="GAF-like_dom_sf"/>
</dbReference>
<dbReference type="OrthoDB" id="9812358at2"/>
<accession>A0A5S9PLY1</accession>
<dbReference type="NCBIfam" id="TIGR00254">
    <property type="entry name" value="GGDEF"/>
    <property type="match status" value="1"/>
</dbReference>
<dbReference type="SUPFAM" id="SSF55073">
    <property type="entry name" value="Nucleotide cyclase"/>
    <property type="match status" value="1"/>
</dbReference>
<dbReference type="RefSeq" id="WP_159269550.1">
    <property type="nucleotide sequence ID" value="NZ_CACSIK010000002.1"/>
</dbReference>
<evidence type="ECO:0000313" key="4">
    <source>
        <dbReference type="Proteomes" id="UP000435877"/>
    </source>
</evidence>
<dbReference type="EMBL" id="CACSIK010000002">
    <property type="protein sequence ID" value="CAA0105443.1"/>
    <property type="molecule type" value="Genomic_DNA"/>
</dbReference>
<evidence type="ECO:0000313" key="5">
    <source>
        <dbReference type="Proteomes" id="UP000439591"/>
    </source>
</evidence>
<evidence type="ECO:0000313" key="3">
    <source>
        <dbReference type="EMBL" id="CAA0105443.1"/>
    </source>
</evidence>
<dbReference type="Pfam" id="PF01590">
    <property type="entry name" value="GAF"/>
    <property type="match status" value="1"/>
</dbReference>
<reference evidence="4 5" key="1">
    <citation type="submission" date="2019-11" db="EMBL/GenBank/DDBJ databases">
        <authorList>
            <person name="Holert J."/>
        </authorList>
    </citation>
    <scope>NUCLEOTIDE SEQUENCE [LARGE SCALE GENOMIC DNA]</scope>
    <source>
        <strain evidence="2">BC3_2A</strain>
        <strain evidence="3">SB11_1A</strain>
    </source>
</reference>
<sequence>MDTPKTPDCEDKRLASLQALNILDTPFEERFERITRFASQLFDVPIALVSLIDQDRQWFKSAQGLDVRETSRAISFCGHTILSRNILTTQDALSDTRFYDNPLVTGDPHIRFYAGCPLHTESGMALGTLCLIDRRPRELNDNDLEALRDLALVIEREINQPELNIIDAVTNLSNRHSFLALAEKGLALCSRSATPVSLVFIELDRGEEGDAEEESAEQKRMLLKFGEYLNSRLDQSALVARLAKNQFAVLLIDASVAEATLAVMQFNTAVEELGQQEKWSHALRFDFGIAEFNSDRHTTVEKLLADADLAMYDSKKRKRYAAMKV</sequence>
<dbReference type="InterPro" id="IPR029787">
    <property type="entry name" value="Nucleotide_cyclase"/>
</dbReference>
<organism evidence="3 4">
    <name type="scientific">Zhongshania aliphaticivorans</name>
    <dbReference type="NCBI Taxonomy" id="1470434"/>
    <lineage>
        <taxon>Bacteria</taxon>
        <taxon>Pseudomonadati</taxon>
        <taxon>Pseudomonadota</taxon>
        <taxon>Gammaproteobacteria</taxon>
        <taxon>Cellvibrionales</taxon>
        <taxon>Spongiibacteraceae</taxon>
        <taxon>Zhongshania</taxon>
    </lineage>
</organism>
<dbReference type="Pfam" id="PF00990">
    <property type="entry name" value="GGDEF"/>
    <property type="match status" value="1"/>
</dbReference>
<dbReference type="SMART" id="SM00267">
    <property type="entry name" value="GGDEF"/>
    <property type="match status" value="1"/>
</dbReference>
<dbReference type="InterPro" id="IPR000160">
    <property type="entry name" value="GGDEF_dom"/>
</dbReference>
<protein>
    <submittedName>
        <fullName evidence="3">Phytochrome-like protein cph2</fullName>
    </submittedName>
</protein>
<feature type="domain" description="GGDEF" evidence="1">
    <location>
        <begin position="194"/>
        <end position="325"/>
    </location>
</feature>
<dbReference type="Gene3D" id="3.30.70.270">
    <property type="match status" value="1"/>
</dbReference>
<dbReference type="InterPro" id="IPR003018">
    <property type="entry name" value="GAF"/>
</dbReference>
<evidence type="ECO:0000313" key="2">
    <source>
        <dbReference type="EMBL" id="CAA0105159.1"/>
    </source>
</evidence>
<dbReference type="AlphaFoldDB" id="A0A5S9PLY1"/>
<name>A0A5S9PLY1_9GAMM</name>
<dbReference type="EMBL" id="CACSIM010000003">
    <property type="protein sequence ID" value="CAA0105159.1"/>
    <property type="molecule type" value="Genomic_DNA"/>
</dbReference>
<dbReference type="SUPFAM" id="SSF55781">
    <property type="entry name" value="GAF domain-like"/>
    <property type="match status" value="1"/>
</dbReference>
<gene>
    <name evidence="3" type="primary">cph2</name>
    <name evidence="3" type="ORF">IHBHHGIJ_02848</name>
    <name evidence="2" type="ORF">KFEGEMFD_02220</name>
</gene>
<dbReference type="Gene3D" id="3.30.450.40">
    <property type="match status" value="1"/>
</dbReference>